<dbReference type="InterPro" id="IPR051044">
    <property type="entry name" value="MAG_DAG_Lipase"/>
</dbReference>
<feature type="domain" description="Serine aminopeptidase S33" evidence="1">
    <location>
        <begin position="49"/>
        <end position="294"/>
    </location>
</feature>
<dbReference type="Proteomes" id="UP000191024">
    <property type="component" value="Chromosome G"/>
</dbReference>
<evidence type="ECO:0000313" key="2">
    <source>
        <dbReference type="EMBL" id="SCV00287.1"/>
    </source>
</evidence>
<protein>
    <submittedName>
        <fullName evidence="2">LAMI_0G04060g1_1</fullName>
    </submittedName>
</protein>
<dbReference type="Pfam" id="PF12146">
    <property type="entry name" value="Hydrolase_4"/>
    <property type="match status" value="1"/>
</dbReference>
<reference evidence="2 3" key="1">
    <citation type="submission" date="2016-03" db="EMBL/GenBank/DDBJ databases">
        <authorList>
            <person name="Devillers H."/>
        </authorList>
    </citation>
    <scope>NUCLEOTIDE SEQUENCE [LARGE SCALE GENOMIC DNA]</scope>
    <source>
        <strain evidence="2">CBS 11717</strain>
    </source>
</reference>
<dbReference type="EMBL" id="LT598469">
    <property type="protein sequence ID" value="SCV00287.1"/>
    <property type="molecule type" value="Genomic_DNA"/>
</dbReference>
<keyword evidence="3" id="KW-1185">Reference proteome</keyword>
<evidence type="ECO:0000259" key="1">
    <source>
        <dbReference type="Pfam" id="PF12146"/>
    </source>
</evidence>
<proteinExistence type="predicted"/>
<dbReference type="InterPro" id="IPR029058">
    <property type="entry name" value="AB_hydrolase_fold"/>
</dbReference>
<dbReference type="AlphaFoldDB" id="A0A1G4K8D9"/>
<dbReference type="InterPro" id="IPR022742">
    <property type="entry name" value="Hydrolase_4"/>
</dbReference>
<dbReference type="STRING" id="1230905.A0A1G4K8D9"/>
<organism evidence="2 3">
    <name type="scientific">Lachancea mirantina</name>
    <dbReference type="NCBI Taxonomy" id="1230905"/>
    <lineage>
        <taxon>Eukaryota</taxon>
        <taxon>Fungi</taxon>
        <taxon>Dikarya</taxon>
        <taxon>Ascomycota</taxon>
        <taxon>Saccharomycotina</taxon>
        <taxon>Saccharomycetes</taxon>
        <taxon>Saccharomycetales</taxon>
        <taxon>Saccharomycetaceae</taxon>
        <taxon>Lachancea</taxon>
    </lineage>
</organism>
<dbReference type="SUPFAM" id="SSF53474">
    <property type="entry name" value="alpha/beta-Hydrolases"/>
    <property type="match status" value="1"/>
</dbReference>
<name>A0A1G4K8D9_9SACH</name>
<gene>
    <name evidence="2" type="ORF">LAMI_0G04060G</name>
</gene>
<evidence type="ECO:0000313" key="3">
    <source>
        <dbReference type="Proteomes" id="UP000191024"/>
    </source>
</evidence>
<dbReference type="Gene3D" id="3.40.50.1820">
    <property type="entry name" value="alpha/beta hydrolase"/>
    <property type="match status" value="1"/>
</dbReference>
<dbReference type="OrthoDB" id="10249433at2759"/>
<dbReference type="PANTHER" id="PTHR11614">
    <property type="entry name" value="PHOSPHOLIPASE-RELATED"/>
    <property type="match status" value="1"/>
</dbReference>
<sequence length="319" mass="35754">MFFSAKPKTPPLDYPYTCQQASPTTQSKFKHEYNKASFTCVKWGAGGPETKARVLIVHGFGEHTQLYARFMDQLSSVGVESFVYDQRGSGETAGTRARGLTNEFHTFDDLDHFIDWNLHDKASQVPLFLFGHSMGGGISLNYGCDGKFRDQIAGIMVTGPLILMHRHSAPSAVVDFLSPLLAAALPGLRIDTALDIDATTSDPAFREYLEHDPLTVPLLGSLRQIYDFLSRGKRLVRDKQRTARFQTPVLLMHGERDQITDPAGSRQFYELCGSRDKTIKTYKDACHSLCLERDETFQRMSTDATEWLRARCDGDVAET</sequence>
<accession>A0A1G4K8D9</accession>